<evidence type="ECO:0000313" key="3">
    <source>
        <dbReference type="Proteomes" id="UP000299084"/>
    </source>
</evidence>
<evidence type="ECO:0000256" key="1">
    <source>
        <dbReference type="SAM" id="MobiDB-lite"/>
    </source>
</evidence>
<keyword evidence="3" id="KW-1185">Reference proteome</keyword>
<sequence length="123" mass="13469">MGNKLAPCRPWCLRSWAAILSPLRSRLSRGPRGPLRSLWLMALCDAKSARARPPPKPGPRNSQACSRGEVVTAGKERKRKSSPLYPPPAGSDAWTFCRHVGKVLLSRSVGGGVRRRLPFTEGL</sequence>
<gene>
    <name evidence="2" type="ORF">Cadr_000024756</name>
</gene>
<dbReference type="Proteomes" id="UP000299084">
    <property type="component" value="Unassembled WGS sequence"/>
</dbReference>
<reference evidence="2 3" key="1">
    <citation type="journal article" date="2019" name="Mol. Ecol. Resour.">
        <title>Improving Illumina assemblies with Hi-C and long reads: an example with the North African dromedary.</title>
        <authorList>
            <person name="Elbers J.P."/>
            <person name="Rogers M.F."/>
            <person name="Perelman P.L."/>
            <person name="Proskuryakova A.A."/>
            <person name="Serdyukova N.A."/>
            <person name="Johnson W.E."/>
            <person name="Horin P."/>
            <person name="Corander J."/>
            <person name="Murphy D."/>
            <person name="Burger P.A."/>
        </authorList>
    </citation>
    <scope>NUCLEOTIDE SEQUENCE [LARGE SCALE GENOMIC DNA]</scope>
    <source>
        <strain evidence="2">Drom800</strain>
        <tissue evidence="2">Blood</tissue>
    </source>
</reference>
<evidence type="ECO:0000313" key="2">
    <source>
        <dbReference type="EMBL" id="KAB1260274.1"/>
    </source>
</evidence>
<accession>A0A5N4CPH4</accession>
<dbReference type="AlphaFoldDB" id="A0A5N4CPH4"/>
<name>A0A5N4CPH4_CAMDR</name>
<feature type="region of interest" description="Disordered" evidence="1">
    <location>
        <begin position="49"/>
        <end position="89"/>
    </location>
</feature>
<comment type="caution">
    <text evidence="2">The sequence shown here is derived from an EMBL/GenBank/DDBJ whole genome shotgun (WGS) entry which is preliminary data.</text>
</comment>
<proteinExistence type="predicted"/>
<protein>
    <submittedName>
        <fullName evidence="2">Uncharacterized protein</fullName>
    </submittedName>
</protein>
<dbReference type="EMBL" id="JWIN03000021">
    <property type="protein sequence ID" value="KAB1260274.1"/>
    <property type="molecule type" value="Genomic_DNA"/>
</dbReference>
<organism evidence="2 3">
    <name type="scientific">Camelus dromedarius</name>
    <name type="common">Dromedary</name>
    <name type="synonym">Arabian camel</name>
    <dbReference type="NCBI Taxonomy" id="9838"/>
    <lineage>
        <taxon>Eukaryota</taxon>
        <taxon>Metazoa</taxon>
        <taxon>Chordata</taxon>
        <taxon>Craniata</taxon>
        <taxon>Vertebrata</taxon>
        <taxon>Euteleostomi</taxon>
        <taxon>Mammalia</taxon>
        <taxon>Eutheria</taxon>
        <taxon>Laurasiatheria</taxon>
        <taxon>Artiodactyla</taxon>
        <taxon>Tylopoda</taxon>
        <taxon>Camelidae</taxon>
        <taxon>Camelus</taxon>
    </lineage>
</organism>